<keyword evidence="1" id="KW-0732">Signal</keyword>
<reference evidence="2 3" key="1">
    <citation type="submission" date="2014-12" db="EMBL/GenBank/DDBJ databases">
        <title>Draft genome sequence of Terrisporobacter sp. 08-306576, isolated from the blood culture of a bacteremia patient.</title>
        <authorList>
            <person name="Lund L.C."/>
            <person name="Sydenham T.V."/>
            <person name="Hogh S.V."/>
            <person name="Skov M.N."/>
            <person name="Kemp M."/>
            <person name="Justesen U.S."/>
        </authorList>
    </citation>
    <scope>NUCLEOTIDE SEQUENCE [LARGE SCALE GENOMIC DNA]</scope>
    <source>
        <strain evidence="2 3">08-306576</strain>
    </source>
</reference>
<name>A0A0B3WNK2_9FIRM</name>
<dbReference type="AlphaFoldDB" id="A0A0B3WNK2"/>
<comment type="caution">
    <text evidence="2">The sequence shown here is derived from an EMBL/GenBank/DDBJ whole genome shotgun (WGS) entry which is preliminary data.</text>
</comment>
<keyword evidence="3" id="KW-1185">Reference proteome</keyword>
<dbReference type="RefSeq" id="WP_039680744.1">
    <property type="nucleotide sequence ID" value="NZ_JWHR01000121.1"/>
</dbReference>
<gene>
    <name evidence="2" type="ORF">QX51_15185</name>
</gene>
<evidence type="ECO:0000313" key="2">
    <source>
        <dbReference type="EMBL" id="KHS56115.1"/>
    </source>
</evidence>
<proteinExistence type="predicted"/>
<dbReference type="EMBL" id="JWHR01000121">
    <property type="protein sequence ID" value="KHS56115.1"/>
    <property type="molecule type" value="Genomic_DNA"/>
</dbReference>
<feature type="signal peptide" evidence="1">
    <location>
        <begin position="1"/>
        <end position="24"/>
    </location>
</feature>
<protein>
    <submittedName>
        <fullName evidence="2">Uncharacterized protein</fullName>
    </submittedName>
</protein>
<feature type="chain" id="PRO_5002086161" evidence="1">
    <location>
        <begin position="25"/>
        <end position="282"/>
    </location>
</feature>
<evidence type="ECO:0000256" key="1">
    <source>
        <dbReference type="SAM" id="SignalP"/>
    </source>
</evidence>
<evidence type="ECO:0000313" key="3">
    <source>
        <dbReference type="Proteomes" id="UP000031189"/>
    </source>
</evidence>
<accession>A0A0B3WNK2</accession>
<organism evidence="2 3">
    <name type="scientific">Terrisporobacter othiniensis</name>
    <dbReference type="NCBI Taxonomy" id="1577792"/>
    <lineage>
        <taxon>Bacteria</taxon>
        <taxon>Bacillati</taxon>
        <taxon>Bacillota</taxon>
        <taxon>Clostridia</taxon>
        <taxon>Peptostreptococcales</taxon>
        <taxon>Peptostreptococcaceae</taxon>
        <taxon>Terrisporobacter</taxon>
    </lineage>
</organism>
<sequence>MKNLKKILMSCMIFTLVLGGSSFASENENPNSEYSISEYELVKQLESKSNSELKRMGYDNEDIDQIRNYDELFKENIEEIKGINEDVLKNDFEYTDEQIDIIQNFNGSESQMAKASASVSVKATKNSSSSTSKISRLNVKIRFVWSGIPATQFIDSFAMVNSENMFYDNKSTLFTCTYVAGNGYQRTYRFSLRSNDAGTTGADVSFPVYKNHGTKYYLKSGSANVPLHREHTSANKIISCGIGVAYGHALLPSTPISVSYKNLSISFSGKVSKTYDTFKFKL</sequence>
<dbReference type="Proteomes" id="UP000031189">
    <property type="component" value="Unassembled WGS sequence"/>
</dbReference>